<dbReference type="EMBL" id="KI912119">
    <property type="protein sequence ID" value="ETS74586.1"/>
    <property type="molecule type" value="Genomic_DNA"/>
</dbReference>
<evidence type="ECO:0000313" key="1">
    <source>
        <dbReference type="EMBL" id="ETS74586.1"/>
    </source>
</evidence>
<dbReference type="PANTHER" id="PTHR30613">
    <property type="entry name" value="UNCHARACTERIZED PROTEIN YBIU-RELATED"/>
    <property type="match status" value="1"/>
</dbReference>
<keyword evidence="2" id="KW-1185">Reference proteome</keyword>
<dbReference type="PANTHER" id="PTHR30613:SF1">
    <property type="entry name" value="DUF1479 DOMAIN PROTEIN (AFU_ORTHOLOGUE AFUA_5G09280)"/>
    <property type="match status" value="1"/>
</dbReference>
<evidence type="ECO:0008006" key="3">
    <source>
        <dbReference type="Google" id="ProtNLM"/>
    </source>
</evidence>
<dbReference type="InterPro" id="IPR027443">
    <property type="entry name" value="IPNS-like_sf"/>
</dbReference>
<reference evidence="2" key="1">
    <citation type="journal article" date="2015" name="BMC Genomics">
        <title>Genomic and transcriptomic analysis of the endophytic fungus Pestalotiopsis fici reveals its lifestyle and high potential for synthesis of natural products.</title>
        <authorList>
            <person name="Wang X."/>
            <person name="Zhang X."/>
            <person name="Liu L."/>
            <person name="Xiang M."/>
            <person name="Wang W."/>
            <person name="Sun X."/>
            <person name="Che Y."/>
            <person name="Guo L."/>
            <person name="Liu G."/>
            <person name="Guo L."/>
            <person name="Wang C."/>
            <person name="Yin W.B."/>
            <person name="Stadler M."/>
            <person name="Zhang X."/>
            <person name="Liu X."/>
        </authorList>
    </citation>
    <scope>NUCLEOTIDE SEQUENCE [LARGE SCALE GENOMIC DNA]</scope>
    <source>
        <strain evidence="2">W106-1 / CGMCC3.15140</strain>
    </source>
</reference>
<dbReference type="Gene3D" id="2.60.120.330">
    <property type="entry name" value="B-lactam Antibiotic, Isopenicillin N Synthase, Chain"/>
    <property type="match status" value="1"/>
</dbReference>
<dbReference type="OrthoDB" id="8249012at2759"/>
<dbReference type="eggNOG" id="ENOG502QW87">
    <property type="taxonomic scope" value="Eukaryota"/>
</dbReference>
<dbReference type="KEGG" id="pfy:PFICI_13070"/>
<dbReference type="OMA" id="ELNSWWH"/>
<dbReference type="SUPFAM" id="SSF51197">
    <property type="entry name" value="Clavaminate synthase-like"/>
    <property type="match status" value="1"/>
</dbReference>
<dbReference type="RefSeq" id="XP_007839842.1">
    <property type="nucleotide sequence ID" value="XM_007841651.1"/>
</dbReference>
<dbReference type="AlphaFoldDB" id="W3WP43"/>
<proteinExistence type="predicted"/>
<name>W3WP43_PESFW</name>
<evidence type="ECO:0000313" key="2">
    <source>
        <dbReference type="Proteomes" id="UP000030651"/>
    </source>
</evidence>
<accession>W3WP43</accession>
<gene>
    <name evidence="1" type="ORF">PFICI_13070</name>
</gene>
<dbReference type="InParanoid" id="W3WP43"/>
<organism evidence="1 2">
    <name type="scientific">Pestalotiopsis fici (strain W106-1 / CGMCC3.15140)</name>
    <dbReference type="NCBI Taxonomy" id="1229662"/>
    <lineage>
        <taxon>Eukaryota</taxon>
        <taxon>Fungi</taxon>
        <taxon>Dikarya</taxon>
        <taxon>Ascomycota</taxon>
        <taxon>Pezizomycotina</taxon>
        <taxon>Sordariomycetes</taxon>
        <taxon>Xylariomycetidae</taxon>
        <taxon>Amphisphaeriales</taxon>
        <taxon>Sporocadaceae</taxon>
        <taxon>Pestalotiopsis</taxon>
    </lineage>
</organism>
<dbReference type="Pfam" id="PF07350">
    <property type="entry name" value="Gig2-like"/>
    <property type="match status" value="1"/>
</dbReference>
<sequence length="439" mass="48909">MAVKITNWPLWNEFLDPPASVSEDTFTSSSKAKAEVIAQYGEAALRQGWLKVCKQLEVVTERLAKLGSDAIPVLGIEDFGPGGLSEERRSEVKSSGCCIVRGVLDREEATSMFENLKDFVVRNQGDIMGWPAESPIMFNLYNSPTQVAVRTHPNQILVQKSLNSLYHDASGTTSSQPLSYTDATRIRPPRQPFLTLGPHIDAGSLCRWADPRYRDVYAKILSGYPEQHDPYDLEVRKDANQFLFEAKAHSVVFRAFQGWTALTPTSPSVGSLLLYPEVSAVIAYVMLRPFFKPPAKEEDVMKAEEWTFDPDSSWFPGTIKEQSQRLSPSSHPHLRLKDCLTFIPEMQPGDTVWWHTDMCHAVDPDHFGDGDASVVYVAACPTTPTNQDYVKKQLEAALAGRCPPDCLNVTTDETKLKGYKGFDDVSEEGKAVLGFNLIQ</sequence>
<dbReference type="Proteomes" id="UP000030651">
    <property type="component" value="Unassembled WGS sequence"/>
</dbReference>
<dbReference type="HOGENOM" id="CLU_011148_0_0_1"/>
<dbReference type="GeneID" id="19278083"/>
<dbReference type="InterPro" id="IPR010856">
    <property type="entry name" value="Gig2-like"/>
</dbReference>
<protein>
    <recommendedName>
        <fullName evidence="3">DUF1479 domain protein</fullName>
    </recommendedName>
</protein>